<dbReference type="Gene3D" id="3.75.10.10">
    <property type="entry name" value="L-arginine/glycine Amidinotransferase, Chain A"/>
    <property type="match status" value="1"/>
</dbReference>
<dbReference type="RefSeq" id="WP_272134113.1">
    <property type="nucleotide sequence ID" value="NZ_JAQLOI010000001.1"/>
</dbReference>
<dbReference type="EMBL" id="JAQLOI010000001">
    <property type="protein sequence ID" value="MDB1123490.1"/>
    <property type="molecule type" value="Genomic_DNA"/>
</dbReference>
<comment type="caution">
    <text evidence="1">The sequence shown here is derived from an EMBL/GenBank/DDBJ whole genome shotgun (WGS) entry which is preliminary data.</text>
</comment>
<keyword evidence="2" id="KW-1185">Reference proteome</keyword>
<sequence>MIPATLWTLLKESGIELIVAPADEFEASFGLNLNVLPTSPNNCIMIDGFPKTKKVMEESGVSVQVFKGDALCMACEGGPTCLTNPILRG</sequence>
<evidence type="ECO:0008006" key="3">
    <source>
        <dbReference type="Google" id="ProtNLM"/>
    </source>
</evidence>
<reference evidence="1 2" key="1">
    <citation type="submission" date="2023-01" db="EMBL/GenBank/DDBJ databases">
        <title>Vibrio sp. KJ40-1 sp.nov, isolated from marine algae.</title>
        <authorList>
            <person name="Butt M."/>
            <person name="Kim J.M.J."/>
            <person name="Jeon C.O.C."/>
        </authorList>
    </citation>
    <scope>NUCLEOTIDE SEQUENCE [LARGE SCALE GENOMIC DNA]</scope>
    <source>
        <strain evidence="1 2">KJ40-1</strain>
    </source>
</reference>
<name>A0ABT4YPT7_9VIBR</name>
<evidence type="ECO:0000313" key="1">
    <source>
        <dbReference type="EMBL" id="MDB1123490.1"/>
    </source>
</evidence>
<dbReference type="Proteomes" id="UP001210678">
    <property type="component" value="Unassembled WGS sequence"/>
</dbReference>
<accession>A0ABT4YPT7</accession>
<gene>
    <name evidence="1" type="ORF">PGX00_07380</name>
</gene>
<proteinExistence type="predicted"/>
<evidence type="ECO:0000313" key="2">
    <source>
        <dbReference type="Proteomes" id="UP001210678"/>
    </source>
</evidence>
<organism evidence="1 2">
    <name type="scientific">Vibrio algarum</name>
    <dbReference type="NCBI Taxonomy" id="3020714"/>
    <lineage>
        <taxon>Bacteria</taxon>
        <taxon>Pseudomonadati</taxon>
        <taxon>Pseudomonadota</taxon>
        <taxon>Gammaproteobacteria</taxon>
        <taxon>Vibrionales</taxon>
        <taxon>Vibrionaceae</taxon>
        <taxon>Vibrio</taxon>
    </lineage>
</organism>
<protein>
    <recommendedName>
        <fullName evidence="3">Amidinotransferase</fullName>
    </recommendedName>
</protein>
<dbReference type="SUPFAM" id="SSF55909">
    <property type="entry name" value="Pentein"/>
    <property type="match status" value="1"/>
</dbReference>